<dbReference type="Proteomes" id="UP000501991">
    <property type="component" value="Chromosome"/>
</dbReference>
<keyword evidence="3" id="KW-1185">Reference proteome</keyword>
<feature type="transmembrane region" description="Helical" evidence="1">
    <location>
        <begin position="351"/>
        <end position="368"/>
    </location>
</feature>
<name>A0A6C1B3P4_9RHOO</name>
<reference evidence="2 3" key="1">
    <citation type="submission" date="2020-02" db="EMBL/GenBank/DDBJ databases">
        <title>Nitrogenibacter mangrovi gen. nov., sp. nov. isolated from mangrove sediment, a denitrifying betaproteobacterium.</title>
        <authorList>
            <person name="Liao H."/>
            <person name="Tian Y."/>
        </authorList>
    </citation>
    <scope>NUCLEOTIDE SEQUENCE [LARGE SCALE GENOMIC DNA]</scope>
    <source>
        <strain evidence="2 3">M9-3-2</strain>
    </source>
</reference>
<gene>
    <name evidence="2" type="primary">opgC</name>
    <name evidence="2" type="ORF">G3580_07350</name>
</gene>
<evidence type="ECO:0000313" key="2">
    <source>
        <dbReference type="EMBL" id="QID17475.1"/>
    </source>
</evidence>
<keyword evidence="1" id="KW-0472">Membrane</keyword>
<organism evidence="2 3">
    <name type="scientific">Nitrogeniibacter mangrovi</name>
    <dbReference type="NCBI Taxonomy" id="2016596"/>
    <lineage>
        <taxon>Bacteria</taxon>
        <taxon>Pseudomonadati</taxon>
        <taxon>Pseudomonadota</taxon>
        <taxon>Betaproteobacteria</taxon>
        <taxon>Rhodocyclales</taxon>
        <taxon>Zoogloeaceae</taxon>
        <taxon>Nitrogeniibacter</taxon>
    </lineage>
</organism>
<dbReference type="RefSeq" id="WP_173764639.1">
    <property type="nucleotide sequence ID" value="NZ_CP048836.1"/>
</dbReference>
<feature type="transmembrane region" description="Helical" evidence="1">
    <location>
        <begin position="86"/>
        <end position="107"/>
    </location>
</feature>
<feature type="transmembrane region" description="Helical" evidence="1">
    <location>
        <begin position="205"/>
        <end position="229"/>
    </location>
</feature>
<feature type="transmembrane region" description="Helical" evidence="1">
    <location>
        <begin position="241"/>
        <end position="259"/>
    </location>
</feature>
<dbReference type="PANTHER" id="PTHR38592">
    <property type="entry name" value="BLL4819 PROTEIN"/>
    <property type="match status" value="1"/>
</dbReference>
<evidence type="ECO:0000313" key="3">
    <source>
        <dbReference type="Proteomes" id="UP000501991"/>
    </source>
</evidence>
<dbReference type="InterPro" id="IPR014550">
    <property type="entry name" value="UCP028704_OpgC"/>
</dbReference>
<sequence length="387" mass="41894">MHAPASPSTTRLWQLDALRGLMLVLMTLTHVPTRLTQPMGQPFGFVSAAFGFVFLSALLVGRVHGRRLITAGAAPVRRALWQRAGVVYACHLALLLTLFGILPHTGVVPEKGPLPGMLWYFHADPTAAVLGAVGLLHQPGLLDILPMYVVFLLVSPALLIQGARGGWPWMLAFSIGLWLAAQFGLGGPAYDRLASTTGIPVPRGALGAFDLLAWQLVWTGGLAFGWALAHGWQPRPARWPRALVATAALVALTGLIWRHGVGQIPFPAAEQLNWLFDKWHMGPLRLLNATALLILVMRFGPRHNHPPRLLAPLQRLGQAALPVFCAHAVVAMLVLGLAGDEIRNRPPWVDLVILIVTFATLFTVAELAHRRRSGALRRGARTCASTA</sequence>
<dbReference type="Pfam" id="PF10129">
    <property type="entry name" value="OpgC_C"/>
    <property type="match status" value="1"/>
</dbReference>
<keyword evidence="1" id="KW-0812">Transmembrane</keyword>
<feature type="transmembrane region" description="Helical" evidence="1">
    <location>
        <begin position="319"/>
        <end position="339"/>
    </location>
</feature>
<dbReference type="AlphaFoldDB" id="A0A6C1B3P4"/>
<dbReference type="GO" id="GO:0016740">
    <property type="term" value="F:transferase activity"/>
    <property type="evidence" value="ECO:0007669"/>
    <property type="project" value="UniProtKB-KW"/>
</dbReference>
<keyword evidence="1" id="KW-1133">Transmembrane helix</keyword>
<evidence type="ECO:0000256" key="1">
    <source>
        <dbReference type="SAM" id="Phobius"/>
    </source>
</evidence>
<dbReference type="PANTHER" id="PTHR38592:SF3">
    <property type="entry name" value="BLL4819 PROTEIN"/>
    <property type="match status" value="1"/>
</dbReference>
<protein>
    <submittedName>
        <fullName evidence="2">Succinyl transferase OpgC</fullName>
    </submittedName>
</protein>
<keyword evidence="2" id="KW-0808">Transferase</keyword>
<dbReference type="KEGG" id="azq:G3580_07350"/>
<dbReference type="EMBL" id="CP048836">
    <property type="protein sequence ID" value="QID17475.1"/>
    <property type="molecule type" value="Genomic_DNA"/>
</dbReference>
<feature type="transmembrane region" description="Helical" evidence="1">
    <location>
        <begin position="127"/>
        <end position="154"/>
    </location>
</feature>
<feature type="transmembrane region" description="Helical" evidence="1">
    <location>
        <begin position="43"/>
        <end position="65"/>
    </location>
</feature>
<accession>A0A6C1B3P4</accession>
<feature type="transmembrane region" description="Helical" evidence="1">
    <location>
        <begin position="279"/>
        <end position="299"/>
    </location>
</feature>
<proteinExistence type="predicted"/>
<dbReference type="PIRSF" id="PIRSF028704">
    <property type="entry name" value="UPC028704"/>
    <property type="match status" value="1"/>
</dbReference>
<feature type="transmembrane region" description="Helical" evidence="1">
    <location>
        <begin position="166"/>
        <end position="185"/>
    </location>
</feature>